<dbReference type="InterPro" id="IPR036093">
    <property type="entry name" value="NAC_dom_sf"/>
</dbReference>
<evidence type="ECO:0000256" key="1">
    <source>
        <dbReference type="ARBA" id="ARBA00023015"/>
    </source>
</evidence>
<proteinExistence type="predicted"/>
<reference evidence="6 7" key="1">
    <citation type="submission" date="2023-12" db="EMBL/GenBank/DDBJ databases">
        <title>A high-quality genome assembly for Dillenia turbinata (Dilleniales).</title>
        <authorList>
            <person name="Chanderbali A."/>
        </authorList>
    </citation>
    <scope>NUCLEOTIDE SEQUENCE [LARGE SCALE GENOMIC DNA]</scope>
    <source>
        <strain evidence="6">LSX21</strain>
        <tissue evidence="6">Leaf</tissue>
    </source>
</reference>
<keyword evidence="2" id="KW-0238">DNA-binding</keyword>
<dbReference type="PANTHER" id="PTHR31744">
    <property type="entry name" value="PROTEIN CUP-SHAPED COTYLEDON 2-RELATED"/>
    <property type="match status" value="1"/>
</dbReference>
<keyword evidence="7" id="KW-1185">Reference proteome</keyword>
<keyword evidence="4" id="KW-0539">Nucleus</keyword>
<evidence type="ECO:0000256" key="4">
    <source>
        <dbReference type="ARBA" id="ARBA00023242"/>
    </source>
</evidence>
<organism evidence="6 7">
    <name type="scientific">Dillenia turbinata</name>
    <dbReference type="NCBI Taxonomy" id="194707"/>
    <lineage>
        <taxon>Eukaryota</taxon>
        <taxon>Viridiplantae</taxon>
        <taxon>Streptophyta</taxon>
        <taxon>Embryophyta</taxon>
        <taxon>Tracheophyta</taxon>
        <taxon>Spermatophyta</taxon>
        <taxon>Magnoliopsida</taxon>
        <taxon>eudicotyledons</taxon>
        <taxon>Gunneridae</taxon>
        <taxon>Pentapetalae</taxon>
        <taxon>Dilleniales</taxon>
        <taxon>Dilleniaceae</taxon>
        <taxon>Dillenia</taxon>
    </lineage>
</organism>
<accession>A0AAN8UKX8</accession>
<dbReference type="InterPro" id="IPR003441">
    <property type="entry name" value="NAC-dom"/>
</dbReference>
<evidence type="ECO:0000256" key="2">
    <source>
        <dbReference type="ARBA" id="ARBA00023125"/>
    </source>
</evidence>
<protein>
    <submittedName>
        <fullName evidence="6">NAC domain</fullName>
    </submittedName>
</protein>
<evidence type="ECO:0000259" key="5">
    <source>
        <dbReference type="PROSITE" id="PS51005"/>
    </source>
</evidence>
<feature type="domain" description="NAC" evidence="5">
    <location>
        <begin position="5"/>
        <end position="166"/>
    </location>
</feature>
<dbReference type="GO" id="GO:0006355">
    <property type="term" value="P:regulation of DNA-templated transcription"/>
    <property type="evidence" value="ECO:0007669"/>
    <property type="project" value="InterPro"/>
</dbReference>
<keyword evidence="3" id="KW-0804">Transcription</keyword>
<dbReference type="Proteomes" id="UP001370490">
    <property type="component" value="Unassembled WGS sequence"/>
</dbReference>
<evidence type="ECO:0000313" key="7">
    <source>
        <dbReference type="Proteomes" id="UP001370490"/>
    </source>
</evidence>
<dbReference type="SUPFAM" id="SSF101941">
    <property type="entry name" value="NAC domain"/>
    <property type="match status" value="1"/>
</dbReference>
<gene>
    <name evidence="6" type="ORF">RJ641_018815</name>
</gene>
<name>A0AAN8UKX8_9MAGN</name>
<dbReference type="PROSITE" id="PS51005">
    <property type="entry name" value="NAC"/>
    <property type="match status" value="1"/>
</dbReference>
<evidence type="ECO:0000256" key="3">
    <source>
        <dbReference type="ARBA" id="ARBA00023163"/>
    </source>
</evidence>
<dbReference type="EMBL" id="JBAMMX010000024">
    <property type="protein sequence ID" value="KAK6915954.1"/>
    <property type="molecule type" value="Genomic_DNA"/>
</dbReference>
<dbReference type="Gene3D" id="2.170.150.80">
    <property type="entry name" value="NAC domain"/>
    <property type="match status" value="1"/>
</dbReference>
<keyword evidence="1" id="KW-0805">Transcription regulation</keyword>
<comment type="caution">
    <text evidence="6">The sequence shown here is derived from an EMBL/GenBank/DDBJ whole genome shotgun (WGS) entry which is preliminary data.</text>
</comment>
<dbReference type="AlphaFoldDB" id="A0AAN8UKX8"/>
<dbReference type="PANTHER" id="PTHR31744:SF210">
    <property type="entry name" value="NAC DOMAIN-CONTAINING PROTEIN 86-LIKE"/>
    <property type="match status" value="1"/>
</dbReference>
<sequence>MKSSLPPGFRFHPTDVELIVYYLKRKVFGKRLHFDLISKLDIYKSSPGDLPDFSNLKTGDLKWYSFSPREKKYANGAWIDRATETGHWKATGNDRSDSYVLSMVLKKSDPGPRNGVEYGAPFREEDWEGSEDANVELIPPLGLPAEVLGSAGNQIGSTLTCTPAAEVTQSVITSEHLEPPVPDDDILSMLNWFTEDANLVAIDNDRVENVQEGNSKRTFGS</sequence>
<evidence type="ECO:0000313" key="6">
    <source>
        <dbReference type="EMBL" id="KAK6915954.1"/>
    </source>
</evidence>
<dbReference type="GO" id="GO:0003677">
    <property type="term" value="F:DNA binding"/>
    <property type="evidence" value="ECO:0007669"/>
    <property type="project" value="UniProtKB-KW"/>
</dbReference>
<dbReference type="Pfam" id="PF02365">
    <property type="entry name" value="NAM"/>
    <property type="match status" value="1"/>
</dbReference>